<proteinExistence type="predicted"/>
<dbReference type="EMBL" id="JBBKXZ010000001">
    <property type="protein sequence ID" value="MFD3393354.1"/>
    <property type="molecule type" value="Genomic_DNA"/>
</dbReference>
<evidence type="ECO:0000313" key="3">
    <source>
        <dbReference type="Proteomes" id="UP001598138"/>
    </source>
</evidence>
<keyword evidence="1" id="KW-0812">Transmembrane</keyword>
<comment type="caution">
    <text evidence="2">The sequence shown here is derived from an EMBL/GenBank/DDBJ whole genome shotgun (WGS) entry which is preliminary data.</text>
</comment>
<dbReference type="RefSeq" id="WP_377981979.1">
    <property type="nucleotide sequence ID" value="NZ_JBBKXZ010000001.1"/>
</dbReference>
<gene>
    <name evidence="2" type="ORF">U0R10_01845</name>
</gene>
<evidence type="ECO:0000313" key="2">
    <source>
        <dbReference type="EMBL" id="MFD3393354.1"/>
    </source>
</evidence>
<feature type="transmembrane region" description="Helical" evidence="1">
    <location>
        <begin position="12"/>
        <end position="29"/>
    </location>
</feature>
<name>A0ABW6DH80_9BACT</name>
<reference evidence="2 3" key="1">
    <citation type="submission" date="2024-03" db="EMBL/GenBank/DDBJ databases">
        <title>Aquirufa genome sequencing.</title>
        <authorList>
            <person name="Pitt A."/>
            <person name="Hahn M.W."/>
        </authorList>
    </citation>
    <scope>NUCLEOTIDE SEQUENCE [LARGE SCALE GENOMIC DNA]</scope>
    <source>
        <strain evidence="2 3">OSTEICH-129V</strain>
    </source>
</reference>
<evidence type="ECO:0000256" key="1">
    <source>
        <dbReference type="SAM" id="Phobius"/>
    </source>
</evidence>
<keyword evidence="3" id="KW-1185">Reference proteome</keyword>
<organism evidence="2 3">
    <name type="scientific">Aquirufa avitistagni</name>
    <dbReference type="NCBI Taxonomy" id="3104728"/>
    <lineage>
        <taxon>Bacteria</taxon>
        <taxon>Pseudomonadati</taxon>
        <taxon>Bacteroidota</taxon>
        <taxon>Cytophagia</taxon>
        <taxon>Cytophagales</taxon>
        <taxon>Flectobacillaceae</taxon>
        <taxon>Aquirufa</taxon>
    </lineage>
</organism>
<dbReference type="Proteomes" id="UP001598138">
    <property type="component" value="Unassembled WGS sequence"/>
</dbReference>
<sequence length="239" mass="26245">MILPSPATWTHVVYVGLFWLFAIYPPLLAQNWTIQTGTNITQYQFTNSSGTQLASIRPSAGRHLEIGYQKILLDTSKLLLKTNGAAVYFANHSTQAKLLSMLRLGINVSSDQFNALGNAGISQFAYQTEFIGIGLQGGVQLPISKKMAFEAMGKGNVHSLIHGNQVINTQNLDLTKDAQFNGLQVLVGYLVQFNYRINSFVGLHLGYQSMQSMGVSAVNNTQLAFKPQSVFVGIRLFPN</sequence>
<evidence type="ECO:0008006" key="4">
    <source>
        <dbReference type="Google" id="ProtNLM"/>
    </source>
</evidence>
<protein>
    <recommendedName>
        <fullName evidence="4">Outer membrane protein beta-barrel domain-containing protein</fullName>
    </recommendedName>
</protein>
<keyword evidence="1" id="KW-1133">Transmembrane helix</keyword>
<accession>A0ABW6DH80</accession>
<keyword evidence="1" id="KW-0472">Membrane</keyword>